<evidence type="ECO:0000313" key="8">
    <source>
        <dbReference type="Proteomes" id="UP000799779"/>
    </source>
</evidence>
<dbReference type="GO" id="GO:0050661">
    <property type="term" value="F:NADP binding"/>
    <property type="evidence" value="ECO:0007669"/>
    <property type="project" value="InterPro"/>
</dbReference>
<dbReference type="InterPro" id="IPR036291">
    <property type="entry name" value="NAD(P)-bd_dom_sf"/>
</dbReference>
<dbReference type="SUPFAM" id="SSF51735">
    <property type="entry name" value="NAD(P)-binding Rossmann-fold domains"/>
    <property type="match status" value="1"/>
</dbReference>
<evidence type="ECO:0000259" key="5">
    <source>
        <dbReference type="Pfam" id="PF03446"/>
    </source>
</evidence>
<keyword evidence="8" id="KW-1185">Reference proteome</keyword>
<dbReference type="Pfam" id="PF14833">
    <property type="entry name" value="NAD_binding_11"/>
    <property type="match status" value="1"/>
</dbReference>
<dbReference type="SUPFAM" id="SSF48179">
    <property type="entry name" value="6-phosphogluconate dehydrogenase C-terminal domain-like"/>
    <property type="match status" value="1"/>
</dbReference>
<dbReference type="Gene3D" id="1.10.1040.10">
    <property type="entry name" value="N-(1-d-carboxylethyl)-l-norvaline Dehydrogenase, domain 2"/>
    <property type="match status" value="1"/>
</dbReference>
<feature type="domain" description="3-hydroxyisobutyrate dehydrogenase-like NAD-binding" evidence="6">
    <location>
        <begin position="179"/>
        <end position="297"/>
    </location>
</feature>
<comment type="similarity">
    <text evidence="1">Belongs to the HIBADH-related family. NP60 subfamily.</text>
</comment>
<dbReference type="InterPro" id="IPR006115">
    <property type="entry name" value="6PGDH_NADP-bd"/>
</dbReference>
<dbReference type="InterPro" id="IPR051265">
    <property type="entry name" value="HIBADH-related_NP60_sf"/>
</dbReference>
<sequence>MANESTRVGWYGLGSMGLAMATNIQIHIHKSRLPSLRFSNRTLERGRSLHELGAYACREIAELVEGCDVIFISVSNDEVLKNVINQFISSGSIKDKIIVDTTTVHPNTSSFVSSQLQEAGATFIAAPVFGATPLAESGQLLMAIAGPPAAIQTISPFLKGVIARTVIEVGPDPSQALLLKTTSNFITAGLMYLISEAHVLAEKSGLPAPVLETLIQENFGAMAYSDSLRMTQGVYYPAEGEAPYSDLDLGIKDVGHGLSIAEGVGMDLEVGKLVMDSMMEAKAVGESKGRKLDSSSMFGAVRRRAGLDFETEQVKKRDGKRKSS</sequence>
<dbReference type="GO" id="GO:0016491">
    <property type="term" value="F:oxidoreductase activity"/>
    <property type="evidence" value="ECO:0007669"/>
    <property type="project" value="UniProtKB-KW"/>
</dbReference>
<keyword evidence="3" id="KW-0520">NAD</keyword>
<evidence type="ECO:0000256" key="4">
    <source>
        <dbReference type="PIRSR" id="PIRSR000103-1"/>
    </source>
</evidence>
<dbReference type="Pfam" id="PF03446">
    <property type="entry name" value="NAD_binding_2"/>
    <property type="match status" value="1"/>
</dbReference>
<dbReference type="OrthoDB" id="435038at2759"/>
<dbReference type="InterPro" id="IPR029154">
    <property type="entry name" value="HIBADH-like_NADP-bd"/>
</dbReference>
<evidence type="ECO:0000256" key="2">
    <source>
        <dbReference type="ARBA" id="ARBA00023002"/>
    </source>
</evidence>
<dbReference type="Gene3D" id="3.40.50.720">
    <property type="entry name" value="NAD(P)-binding Rossmann-like Domain"/>
    <property type="match status" value="1"/>
</dbReference>
<evidence type="ECO:0000313" key="7">
    <source>
        <dbReference type="EMBL" id="KAF1996858.1"/>
    </source>
</evidence>
<dbReference type="InterPro" id="IPR008927">
    <property type="entry name" value="6-PGluconate_DH-like_C_sf"/>
</dbReference>
<dbReference type="PIRSF" id="PIRSF000103">
    <property type="entry name" value="HIBADH"/>
    <property type="match status" value="1"/>
</dbReference>
<protein>
    <submittedName>
        <fullName evidence="7">NAD(P)-binding protein</fullName>
    </submittedName>
</protein>
<proteinExistence type="inferred from homology"/>
<evidence type="ECO:0000256" key="1">
    <source>
        <dbReference type="ARBA" id="ARBA00007598"/>
    </source>
</evidence>
<dbReference type="GO" id="GO:0051287">
    <property type="term" value="F:NAD binding"/>
    <property type="evidence" value="ECO:0007669"/>
    <property type="project" value="InterPro"/>
</dbReference>
<organism evidence="7 8">
    <name type="scientific">Amniculicola lignicola CBS 123094</name>
    <dbReference type="NCBI Taxonomy" id="1392246"/>
    <lineage>
        <taxon>Eukaryota</taxon>
        <taxon>Fungi</taxon>
        <taxon>Dikarya</taxon>
        <taxon>Ascomycota</taxon>
        <taxon>Pezizomycotina</taxon>
        <taxon>Dothideomycetes</taxon>
        <taxon>Pleosporomycetidae</taxon>
        <taxon>Pleosporales</taxon>
        <taxon>Amniculicolaceae</taxon>
        <taxon>Amniculicola</taxon>
    </lineage>
</organism>
<evidence type="ECO:0000256" key="3">
    <source>
        <dbReference type="ARBA" id="ARBA00023027"/>
    </source>
</evidence>
<name>A0A6A5W6Y4_9PLEO</name>
<dbReference type="PANTHER" id="PTHR43580">
    <property type="entry name" value="OXIDOREDUCTASE GLYR1-RELATED"/>
    <property type="match status" value="1"/>
</dbReference>
<feature type="domain" description="6-phosphogluconate dehydrogenase NADP-binding" evidence="5">
    <location>
        <begin position="7"/>
        <end position="163"/>
    </location>
</feature>
<gene>
    <name evidence="7" type="ORF">P154DRAFT_525286</name>
</gene>
<reference evidence="7" key="1">
    <citation type="journal article" date="2020" name="Stud. Mycol.">
        <title>101 Dothideomycetes genomes: a test case for predicting lifestyles and emergence of pathogens.</title>
        <authorList>
            <person name="Haridas S."/>
            <person name="Albert R."/>
            <person name="Binder M."/>
            <person name="Bloem J."/>
            <person name="Labutti K."/>
            <person name="Salamov A."/>
            <person name="Andreopoulos B."/>
            <person name="Baker S."/>
            <person name="Barry K."/>
            <person name="Bills G."/>
            <person name="Bluhm B."/>
            <person name="Cannon C."/>
            <person name="Castanera R."/>
            <person name="Culley D."/>
            <person name="Daum C."/>
            <person name="Ezra D."/>
            <person name="Gonzalez J."/>
            <person name="Henrissat B."/>
            <person name="Kuo A."/>
            <person name="Liang C."/>
            <person name="Lipzen A."/>
            <person name="Lutzoni F."/>
            <person name="Magnuson J."/>
            <person name="Mondo S."/>
            <person name="Nolan M."/>
            <person name="Ohm R."/>
            <person name="Pangilinan J."/>
            <person name="Park H.-J."/>
            <person name="Ramirez L."/>
            <person name="Alfaro M."/>
            <person name="Sun H."/>
            <person name="Tritt A."/>
            <person name="Yoshinaga Y."/>
            <person name="Zwiers L.-H."/>
            <person name="Turgeon B."/>
            <person name="Goodwin S."/>
            <person name="Spatafora J."/>
            <person name="Crous P."/>
            <person name="Grigoriev I."/>
        </authorList>
    </citation>
    <scope>NUCLEOTIDE SEQUENCE</scope>
    <source>
        <strain evidence="7">CBS 123094</strain>
    </source>
</reference>
<dbReference type="PANTHER" id="PTHR43580:SF8">
    <property type="entry name" value="6-PHOSPHOGLUCONATE DEHYDROGENASE NADP-BINDING DOMAIN-CONTAINING PROTEIN-RELATED"/>
    <property type="match status" value="1"/>
</dbReference>
<dbReference type="InterPro" id="IPR015815">
    <property type="entry name" value="HIBADH-related"/>
</dbReference>
<accession>A0A6A5W6Y4</accession>
<dbReference type="Proteomes" id="UP000799779">
    <property type="component" value="Unassembled WGS sequence"/>
</dbReference>
<dbReference type="InterPro" id="IPR013328">
    <property type="entry name" value="6PGD_dom2"/>
</dbReference>
<keyword evidence="2" id="KW-0560">Oxidoreductase</keyword>
<evidence type="ECO:0000259" key="6">
    <source>
        <dbReference type="Pfam" id="PF14833"/>
    </source>
</evidence>
<dbReference type="EMBL" id="ML977620">
    <property type="protein sequence ID" value="KAF1996858.1"/>
    <property type="molecule type" value="Genomic_DNA"/>
</dbReference>
<dbReference type="AlphaFoldDB" id="A0A6A5W6Y4"/>
<feature type="active site" evidence="4">
    <location>
        <position position="180"/>
    </location>
</feature>